<keyword evidence="2 4" id="KW-1133">Transmembrane helix</keyword>
<evidence type="ECO:0000256" key="4">
    <source>
        <dbReference type="SAM" id="Phobius"/>
    </source>
</evidence>
<dbReference type="KEGG" id="ppho:CTZ24_20740"/>
<proteinExistence type="predicted"/>
<geneLocation type="plasmid" evidence="7">
    <name>pmsr2a</name>
</geneLocation>
<dbReference type="Proteomes" id="UP000424872">
    <property type="component" value="Plasmid pMSR2A"/>
</dbReference>
<feature type="transmembrane region" description="Helical" evidence="4">
    <location>
        <begin position="51"/>
        <end position="73"/>
    </location>
</feature>
<evidence type="ECO:0000313" key="5">
    <source>
        <dbReference type="EMBL" id="MDO6409451.1"/>
    </source>
</evidence>
<evidence type="ECO:0000256" key="3">
    <source>
        <dbReference type="ARBA" id="ARBA00023136"/>
    </source>
</evidence>
<keyword evidence="8" id="KW-1185">Reference proteome</keyword>
<sequence length="396" mass="42293">MTHTVVSVNPVLRRYGFFLFLLLLTAANLRTPITATGPVLENIRHTFGLSASAAGVLNFLPLLMFATLAPPAAWLGNRFGLERSLWSALLLITLGSLLRITGSENALWAGTLLLSAGIAAANVLLPPLIKRDFTAHTARYIGLYATTMAITASIASGVAVPLAQLTDAGWPLSLGIWLVPGVVALLAWLPQLKHAAGHAQPAVPQSLQRSPWRSAIGWQVSLFMACQSLVFYTLIGWFTPFAQDEGISQLAAGWLLFVYQIVAIVANLVCMNALKRLRDQRAIGFLASLAIFTGVTGLLLAPTWALIWLLLAGLGAGASMVTCLALFNLRTQDHRQASKLSGMAQCVGYGVAALGPLCFGMLHDASGNWMLPLTLLLVISALQMVVATLAGRDRHI</sequence>
<evidence type="ECO:0000256" key="1">
    <source>
        <dbReference type="ARBA" id="ARBA00022692"/>
    </source>
</evidence>
<feature type="transmembrane region" description="Helical" evidence="4">
    <location>
        <begin position="307"/>
        <end position="329"/>
    </location>
</feature>
<feature type="transmembrane region" description="Helical" evidence="4">
    <location>
        <begin position="282"/>
        <end position="301"/>
    </location>
</feature>
<evidence type="ECO:0000313" key="6">
    <source>
        <dbReference type="EMBL" id="QGR08902.1"/>
    </source>
</evidence>
<evidence type="ECO:0000313" key="8">
    <source>
        <dbReference type="Proteomes" id="UP001171299"/>
    </source>
</evidence>
<dbReference type="Gene3D" id="1.20.1250.20">
    <property type="entry name" value="MFS general substrate transporter like domains"/>
    <property type="match status" value="2"/>
</dbReference>
<feature type="transmembrane region" description="Helical" evidence="4">
    <location>
        <begin position="369"/>
        <end position="390"/>
    </location>
</feature>
<reference evidence="5" key="3">
    <citation type="submission" date="2023-07" db="EMBL/GenBank/DDBJ databases">
        <title>The extreme plant-growth-promoting properties of Pantoea phytobeneficialis PF55 revealed by functional and genomic analysis.</title>
        <authorList>
            <person name="Nascimento F.X."/>
            <person name="Marcio R.J."/>
        </authorList>
    </citation>
    <scope>NUCLEOTIDE SEQUENCE</scope>
    <source>
        <strain evidence="5">PF55</strain>
    </source>
</reference>
<dbReference type="InterPro" id="IPR011701">
    <property type="entry name" value="MFS"/>
</dbReference>
<protein>
    <submittedName>
        <fullName evidence="6">MFS transporter</fullName>
    </submittedName>
</protein>
<reference evidence="6" key="2">
    <citation type="journal article" date="2020" name="Environ. Microbiol.">
        <title>The extreme plant-growth-promoting properties of Pantoea phytobeneficialis MSR2 revealed by functional and genomic analysis.</title>
        <authorList>
            <person name="Nascimento F.X."/>
            <person name="Hernandez A.G."/>
            <person name="Glick B.R."/>
            <person name="Rossi M.J."/>
        </authorList>
    </citation>
    <scope>NUCLEOTIDE SEQUENCE</scope>
    <source>
        <strain evidence="6">MSR2</strain>
    </source>
</reference>
<accession>A0AAP9H991</accession>
<keyword evidence="3 4" id="KW-0472">Membrane</keyword>
<geneLocation type="plasmid" evidence="6">
    <name>pMSR2A</name>
</geneLocation>
<keyword evidence="1 4" id="KW-0812">Transmembrane</keyword>
<dbReference type="RefSeq" id="WP_208726126.1">
    <property type="nucleotide sequence ID" value="NZ_CP024637.1"/>
</dbReference>
<feature type="transmembrane region" description="Helical" evidence="4">
    <location>
        <begin position="141"/>
        <end position="162"/>
    </location>
</feature>
<dbReference type="AlphaFoldDB" id="A0AAP9H991"/>
<gene>
    <name evidence="6" type="ORF">CTZ24_20740</name>
    <name evidence="5" type="ORF">Q3404_23035</name>
</gene>
<dbReference type="PANTHER" id="PTHR23523">
    <property type="match status" value="1"/>
</dbReference>
<dbReference type="InterPro" id="IPR052524">
    <property type="entry name" value="MFS_Cyanate_Porter"/>
</dbReference>
<feature type="transmembrane region" description="Helical" evidence="4">
    <location>
        <begin position="216"/>
        <end position="239"/>
    </location>
</feature>
<feature type="transmembrane region" description="Helical" evidence="4">
    <location>
        <begin position="107"/>
        <end position="129"/>
    </location>
</feature>
<feature type="transmembrane region" description="Helical" evidence="4">
    <location>
        <begin position="251"/>
        <end position="270"/>
    </location>
</feature>
<evidence type="ECO:0000256" key="2">
    <source>
        <dbReference type="ARBA" id="ARBA00022989"/>
    </source>
</evidence>
<feature type="transmembrane region" description="Helical" evidence="4">
    <location>
        <begin position="168"/>
        <end position="189"/>
    </location>
</feature>
<dbReference type="Pfam" id="PF07690">
    <property type="entry name" value="MFS_1"/>
    <property type="match status" value="1"/>
</dbReference>
<dbReference type="Proteomes" id="UP001171299">
    <property type="component" value="Unassembled WGS sequence"/>
</dbReference>
<dbReference type="EMBL" id="CP024637">
    <property type="protein sequence ID" value="QGR08902.1"/>
    <property type="molecule type" value="Genomic_DNA"/>
</dbReference>
<organism evidence="6 7">
    <name type="scientific">Pantoea phytobeneficialis</name>
    <dbReference type="NCBI Taxonomy" id="2052056"/>
    <lineage>
        <taxon>Bacteria</taxon>
        <taxon>Pseudomonadati</taxon>
        <taxon>Pseudomonadota</taxon>
        <taxon>Gammaproteobacteria</taxon>
        <taxon>Enterobacterales</taxon>
        <taxon>Erwiniaceae</taxon>
        <taxon>Pantoea</taxon>
    </lineage>
</organism>
<dbReference type="PANTHER" id="PTHR23523:SF2">
    <property type="entry name" value="2-NITROIMIDAZOLE TRANSPORTER"/>
    <property type="match status" value="1"/>
</dbReference>
<reference evidence="7" key="1">
    <citation type="submission" date="2017-11" db="EMBL/GenBank/DDBJ databases">
        <title>Genome sequence of Pantoea sp. MSR2.</title>
        <authorList>
            <person name="Nascimento F.X."/>
        </authorList>
    </citation>
    <scope>NUCLEOTIDE SEQUENCE [LARGE SCALE GENOMIC DNA]</scope>
    <source>
        <strain evidence="7">MSR2</strain>
        <plasmid evidence="7">pmsr2a</plasmid>
    </source>
</reference>
<feature type="transmembrane region" description="Helical" evidence="4">
    <location>
        <begin position="341"/>
        <end position="363"/>
    </location>
</feature>
<dbReference type="EMBL" id="JAUOOM010000030">
    <property type="protein sequence ID" value="MDO6409451.1"/>
    <property type="molecule type" value="Genomic_DNA"/>
</dbReference>
<dbReference type="SUPFAM" id="SSF103473">
    <property type="entry name" value="MFS general substrate transporter"/>
    <property type="match status" value="1"/>
</dbReference>
<dbReference type="CDD" id="cd17339">
    <property type="entry name" value="MFS_NIMT_CynX_like"/>
    <property type="match status" value="1"/>
</dbReference>
<feature type="transmembrane region" description="Helical" evidence="4">
    <location>
        <begin position="85"/>
        <end position="101"/>
    </location>
</feature>
<dbReference type="InterPro" id="IPR036259">
    <property type="entry name" value="MFS_trans_sf"/>
</dbReference>
<keyword evidence="6" id="KW-0614">Plasmid</keyword>
<evidence type="ECO:0000313" key="7">
    <source>
        <dbReference type="Proteomes" id="UP000424872"/>
    </source>
</evidence>
<name>A0AAP9H991_9GAMM</name>
<dbReference type="GO" id="GO:0022857">
    <property type="term" value="F:transmembrane transporter activity"/>
    <property type="evidence" value="ECO:0007669"/>
    <property type="project" value="InterPro"/>
</dbReference>